<evidence type="ECO:0000313" key="1">
    <source>
        <dbReference type="EMBL" id="GAK56764.1"/>
    </source>
</evidence>
<sequence>MQPVQEYTYNYDDEADILYISFSPGEKATTAVELNDNMLLRLNRNEQRVIGLTLMDFSVLVQMTEVGPRQFPLRGLQELEPEWREMVIHLLVQPPLNTILKVSMYIASLGESMPIAFVNHVSQSLAA</sequence>
<dbReference type="Proteomes" id="UP000030661">
    <property type="component" value="Unassembled WGS sequence"/>
</dbReference>
<dbReference type="EMBL" id="DF820465">
    <property type="protein sequence ID" value="GAK56764.1"/>
    <property type="molecule type" value="Genomic_DNA"/>
</dbReference>
<reference evidence="1" key="1">
    <citation type="journal article" date="2015" name="PeerJ">
        <title>First genomic representation of candidate bacterial phylum KSB3 points to enhanced environmental sensing as a trigger of wastewater bulking.</title>
        <authorList>
            <person name="Sekiguchi Y."/>
            <person name="Ohashi A."/>
            <person name="Parks D.H."/>
            <person name="Yamauchi T."/>
            <person name="Tyson G.W."/>
            <person name="Hugenholtz P."/>
        </authorList>
    </citation>
    <scope>NUCLEOTIDE SEQUENCE [LARGE SCALE GENOMIC DNA]</scope>
</reference>
<organism evidence="1">
    <name type="scientific">Vecturithrix granuli</name>
    <dbReference type="NCBI Taxonomy" id="1499967"/>
    <lineage>
        <taxon>Bacteria</taxon>
        <taxon>Candidatus Moduliflexota</taxon>
        <taxon>Candidatus Vecturitrichia</taxon>
        <taxon>Candidatus Vecturitrichales</taxon>
        <taxon>Candidatus Vecturitrichaceae</taxon>
        <taxon>Candidatus Vecturithrix</taxon>
    </lineage>
</organism>
<name>A0A081BWQ9_VECG1</name>
<dbReference type="Pfam" id="PF10049">
    <property type="entry name" value="DUF2283"/>
    <property type="match status" value="1"/>
</dbReference>
<keyword evidence="2" id="KW-1185">Reference proteome</keyword>
<accession>A0A081BWQ9</accession>
<proteinExistence type="predicted"/>
<evidence type="ECO:0000313" key="2">
    <source>
        <dbReference type="Proteomes" id="UP000030661"/>
    </source>
</evidence>
<dbReference type="HOGENOM" id="CLU_2068821_0_0_0"/>
<protein>
    <recommendedName>
        <fullName evidence="3">DUF2283 domain-containing protein</fullName>
    </recommendedName>
</protein>
<gene>
    <name evidence="1" type="ORF">U27_03728</name>
</gene>
<evidence type="ECO:0008006" key="3">
    <source>
        <dbReference type="Google" id="ProtNLM"/>
    </source>
</evidence>
<dbReference type="STRING" id="1499967.U27_03728"/>
<dbReference type="InterPro" id="IPR019270">
    <property type="entry name" value="DUF2283"/>
</dbReference>
<dbReference type="AlphaFoldDB" id="A0A081BWQ9"/>
<dbReference type="eggNOG" id="ENOG503354R">
    <property type="taxonomic scope" value="Bacteria"/>
</dbReference>